<evidence type="ECO:0000256" key="3">
    <source>
        <dbReference type="ARBA" id="ARBA00023082"/>
    </source>
</evidence>
<keyword evidence="9" id="KW-1185">Reference proteome</keyword>
<dbReference type="EMBL" id="CP071868">
    <property type="protein sequence ID" value="QTE30941.1"/>
    <property type="molecule type" value="Genomic_DNA"/>
</dbReference>
<dbReference type="Gene3D" id="1.10.1740.10">
    <property type="match status" value="1"/>
</dbReference>
<dbReference type="GO" id="GO:0006352">
    <property type="term" value="P:DNA-templated transcription initiation"/>
    <property type="evidence" value="ECO:0007669"/>
    <property type="project" value="InterPro"/>
</dbReference>
<dbReference type="PANTHER" id="PTHR43133:SF50">
    <property type="entry name" value="ECF RNA POLYMERASE SIGMA FACTOR SIGM"/>
    <property type="match status" value="1"/>
</dbReference>
<dbReference type="InterPro" id="IPR013324">
    <property type="entry name" value="RNA_pol_sigma_r3/r4-like"/>
</dbReference>
<evidence type="ECO:0000256" key="2">
    <source>
        <dbReference type="ARBA" id="ARBA00023015"/>
    </source>
</evidence>
<keyword evidence="4" id="KW-0238">DNA-binding</keyword>
<dbReference type="Pfam" id="PF08281">
    <property type="entry name" value="Sigma70_r4_2"/>
    <property type="match status" value="1"/>
</dbReference>
<keyword evidence="2" id="KW-0805">Transcription regulation</keyword>
<dbReference type="GO" id="GO:0003677">
    <property type="term" value="F:DNA binding"/>
    <property type="evidence" value="ECO:0007669"/>
    <property type="project" value="UniProtKB-KW"/>
</dbReference>
<organism evidence="8 9">
    <name type="scientific">Pengzhenrongella sicca</name>
    <dbReference type="NCBI Taxonomy" id="2819238"/>
    <lineage>
        <taxon>Bacteria</taxon>
        <taxon>Bacillati</taxon>
        <taxon>Actinomycetota</taxon>
        <taxon>Actinomycetes</taxon>
        <taxon>Micrococcales</taxon>
        <taxon>Pengzhenrongella</taxon>
    </lineage>
</organism>
<evidence type="ECO:0000256" key="4">
    <source>
        <dbReference type="ARBA" id="ARBA00023125"/>
    </source>
</evidence>
<dbReference type="Gene3D" id="1.10.10.10">
    <property type="entry name" value="Winged helix-like DNA-binding domain superfamily/Winged helix DNA-binding domain"/>
    <property type="match status" value="1"/>
</dbReference>
<dbReference type="PANTHER" id="PTHR43133">
    <property type="entry name" value="RNA POLYMERASE ECF-TYPE SIGMA FACTO"/>
    <property type="match status" value="1"/>
</dbReference>
<comment type="similarity">
    <text evidence="1">Belongs to the sigma-70 factor family. ECF subfamily.</text>
</comment>
<protein>
    <submittedName>
        <fullName evidence="8">Sigma-70 family RNA polymerase sigma factor</fullName>
    </submittedName>
</protein>
<dbReference type="InterPro" id="IPR013325">
    <property type="entry name" value="RNA_pol_sigma_r2"/>
</dbReference>
<dbReference type="SUPFAM" id="SSF88659">
    <property type="entry name" value="Sigma3 and sigma4 domains of RNA polymerase sigma factors"/>
    <property type="match status" value="1"/>
</dbReference>
<dbReference type="Proteomes" id="UP000663937">
    <property type="component" value="Chromosome"/>
</dbReference>
<dbReference type="InterPro" id="IPR007627">
    <property type="entry name" value="RNA_pol_sigma70_r2"/>
</dbReference>
<reference evidence="8" key="1">
    <citation type="submission" date="2021-03" db="EMBL/GenBank/DDBJ databases">
        <title>Pengzhenrongella sicca gen. nov., sp. nov., a new member of suborder Micrococcineae isolated from High-Arctic tundra soil.</title>
        <authorList>
            <person name="Peng F."/>
        </authorList>
    </citation>
    <scope>NUCLEOTIDE SEQUENCE</scope>
    <source>
        <strain evidence="8">LRZ-2</strain>
    </source>
</reference>
<dbReference type="NCBIfam" id="TIGR02937">
    <property type="entry name" value="sigma70-ECF"/>
    <property type="match status" value="1"/>
</dbReference>
<dbReference type="SUPFAM" id="SSF88946">
    <property type="entry name" value="Sigma2 domain of RNA polymerase sigma factors"/>
    <property type="match status" value="1"/>
</dbReference>
<dbReference type="GO" id="GO:0016987">
    <property type="term" value="F:sigma factor activity"/>
    <property type="evidence" value="ECO:0007669"/>
    <property type="project" value="UniProtKB-KW"/>
</dbReference>
<evidence type="ECO:0000259" key="7">
    <source>
        <dbReference type="Pfam" id="PF08281"/>
    </source>
</evidence>
<dbReference type="RefSeq" id="WP_227425319.1">
    <property type="nucleotide sequence ID" value="NZ_CP071868.1"/>
</dbReference>
<sequence length="188" mass="21046">MAERVADRVMADLARERGGALVNYAVLLTGDSAAAQDLVQDAFVKVFVRLRTGFTPDAAEAYVRRAILTLYVDGYRRRQRWASVRHLVAAGPQERSREMEFADRIDLRAALAGLSPQERACVVLRFYEDLRVADVAAQMHLAEGTVKRYLSNAVHKLETTLGPMRELHPLDDEMVVVDRVHPTTTARG</sequence>
<name>A0A8A4ZHS3_9MICO</name>
<dbReference type="InterPro" id="IPR039425">
    <property type="entry name" value="RNA_pol_sigma-70-like"/>
</dbReference>
<dbReference type="KEGG" id="psic:J4E96_08455"/>
<evidence type="ECO:0000256" key="5">
    <source>
        <dbReference type="ARBA" id="ARBA00023163"/>
    </source>
</evidence>
<dbReference type="CDD" id="cd06171">
    <property type="entry name" value="Sigma70_r4"/>
    <property type="match status" value="1"/>
</dbReference>
<dbReference type="Pfam" id="PF04542">
    <property type="entry name" value="Sigma70_r2"/>
    <property type="match status" value="1"/>
</dbReference>
<evidence type="ECO:0000256" key="1">
    <source>
        <dbReference type="ARBA" id="ARBA00010641"/>
    </source>
</evidence>
<evidence type="ECO:0000313" key="8">
    <source>
        <dbReference type="EMBL" id="QTE30941.1"/>
    </source>
</evidence>
<keyword evidence="5" id="KW-0804">Transcription</keyword>
<dbReference type="AlphaFoldDB" id="A0A8A4ZHS3"/>
<keyword evidence="3" id="KW-0731">Sigma factor</keyword>
<gene>
    <name evidence="8" type="ORF">J4E96_08455</name>
</gene>
<feature type="domain" description="RNA polymerase sigma factor 70 region 4 type 2" evidence="7">
    <location>
        <begin position="106"/>
        <end position="157"/>
    </location>
</feature>
<dbReference type="InterPro" id="IPR014284">
    <property type="entry name" value="RNA_pol_sigma-70_dom"/>
</dbReference>
<evidence type="ECO:0000259" key="6">
    <source>
        <dbReference type="Pfam" id="PF04542"/>
    </source>
</evidence>
<proteinExistence type="inferred from homology"/>
<accession>A0A8A4ZHS3</accession>
<dbReference type="InterPro" id="IPR013249">
    <property type="entry name" value="RNA_pol_sigma70_r4_t2"/>
</dbReference>
<evidence type="ECO:0000313" key="9">
    <source>
        <dbReference type="Proteomes" id="UP000663937"/>
    </source>
</evidence>
<feature type="domain" description="RNA polymerase sigma-70 region 2" evidence="6">
    <location>
        <begin position="16"/>
        <end position="80"/>
    </location>
</feature>
<dbReference type="InterPro" id="IPR036388">
    <property type="entry name" value="WH-like_DNA-bd_sf"/>
</dbReference>